<gene>
    <name evidence="1" type="ORF">WA026_002059</name>
</gene>
<dbReference type="Proteomes" id="UP001431783">
    <property type="component" value="Unassembled WGS sequence"/>
</dbReference>
<dbReference type="AlphaFoldDB" id="A0AAW1TQA0"/>
<dbReference type="EMBL" id="JARQZJ010000031">
    <property type="protein sequence ID" value="KAK9873702.1"/>
    <property type="molecule type" value="Genomic_DNA"/>
</dbReference>
<comment type="caution">
    <text evidence="1">The sequence shown here is derived from an EMBL/GenBank/DDBJ whole genome shotgun (WGS) entry which is preliminary data.</text>
</comment>
<keyword evidence="2" id="KW-1185">Reference proteome</keyword>
<accession>A0AAW1TQA0</accession>
<protein>
    <submittedName>
        <fullName evidence="1">Uncharacterized protein</fullName>
    </submittedName>
</protein>
<evidence type="ECO:0000313" key="2">
    <source>
        <dbReference type="Proteomes" id="UP001431783"/>
    </source>
</evidence>
<proteinExistence type="predicted"/>
<name>A0AAW1TQA0_9CUCU</name>
<organism evidence="1 2">
    <name type="scientific">Henosepilachna vigintioctopunctata</name>
    <dbReference type="NCBI Taxonomy" id="420089"/>
    <lineage>
        <taxon>Eukaryota</taxon>
        <taxon>Metazoa</taxon>
        <taxon>Ecdysozoa</taxon>
        <taxon>Arthropoda</taxon>
        <taxon>Hexapoda</taxon>
        <taxon>Insecta</taxon>
        <taxon>Pterygota</taxon>
        <taxon>Neoptera</taxon>
        <taxon>Endopterygota</taxon>
        <taxon>Coleoptera</taxon>
        <taxon>Polyphaga</taxon>
        <taxon>Cucujiformia</taxon>
        <taxon>Coccinelloidea</taxon>
        <taxon>Coccinellidae</taxon>
        <taxon>Epilachninae</taxon>
        <taxon>Epilachnini</taxon>
        <taxon>Henosepilachna</taxon>
    </lineage>
</organism>
<evidence type="ECO:0000313" key="1">
    <source>
        <dbReference type="EMBL" id="KAK9873702.1"/>
    </source>
</evidence>
<reference evidence="1 2" key="1">
    <citation type="submission" date="2023-03" db="EMBL/GenBank/DDBJ databases">
        <title>Genome insight into feeding habits of ladybird beetles.</title>
        <authorList>
            <person name="Li H.-S."/>
            <person name="Huang Y.-H."/>
            <person name="Pang H."/>
        </authorList>
    </citation>
    <scope>NUCLEOTIDE SEQUENCE [LARGE SCALE GENOMIC DNA]</scope>
    <source>
        <strain evidence="1">SYSU_2023b</strain>
        <tissue evidence="1">Whole body</tissue>
    </source>
</reference>
<sequence length="134" mass="15461">MHYNAASYGSIQHLRYIRMSITQSYIQNDIWRQVSETPRTALLTGEYLTASQPSSRPFEVDVSASFGPRRTWSAGYVDNINGCIVRPEPQKRNVAIYSRALITSNLPVVINHRRRWHRPRQRPRTPGDVPILDL</sequence>